<dbReference type="PROSITE" id="PS00211">
    <property type="entry name" value="ABC_TRANSPORTER_1"/>
    <property type="match status" value="1"/>
</dbReference>
<dbReference type="Gene3D" id="3.40.50.300">
    <property type="entry name" value="P-loop containing nucleotide triphosphate hydrolases"/>
    <property type="match status" value="1"/>
</dbReference>
<dbReference type="InterPro" id="IPR017871">
    <property type="entry name" value="ABC_transporter-like_CS"/>
</dbReference>
<keyword evidence="3" id="KW-0547">Nucleotide-binding</keyword>
<dbReference type="FunFam" id="3.40.50.300:FF:000425">
    <property type="entry name" value="Probable ABC transporter, ATP-binding subunit"/>
    <property type="match status" value="1"/>
</dbReference>
<dbReference type="InterPro" id="IPR008995">
    <property type="entry name" value="Mo/tungstate-bd_C_term_dom"/>
</dbReference>
<dbReference type="InterPro" id="IPR003439">
    <property type="entry name" value="ABC_transporter-like_ATP-bd"/>
</dbReference>
<dbReference type="EMBL" id="VUNH01000007">
    <property type="protein sequence ID" value="MST55880.1"/>
    <property type="molecule type" value="Genomic_DNA"/>
</dbReference>
<dbReference type="InterPro" id="IPR027417">
    <property type="entry name" value="P-loop_NTPase"/>
</dbReference>
<dbReference type="Pfam" id="PF00005">
    <property type="entry name" value="ABC_tran"/>
    <property type="match status" value="1"/>
</dbReference>
<sequence length="368" mass="41182">MDQVVLRGVTKRFATKTLGDIVAVDNFTFSVREGECFSFLGPSGCGKSTTLRMIAGFEDLSEGEIELCGRPVSVKSKNLYVPPEERGLGMVFQAFAVWPHMNVFENVAFPLRIQKMNRADVNRKVADALAHTSLTGLENSYPSDLSGGQQQRIALARAIVTRPKVMLLDEPLSNLDPKLRESMRFEIKELQRTFNFTIIFVTHDQSEAMAISDRMMVCDMGRIMQIDTPENLYNKPANRFVHSFLGESTFLNVLVRDGRAYAEGDPEHPLDLSVPAGAAERMVVAARPNAIELSGGSDGYQTHVEKRIFLTDRTEYLVPVGNQILKVQTPHRVSFSQGEKCAVRLADPVWYPADDEAAEKERLRRQLV</sequence>
<keyword evidence="5" id="KW-1278">Translocase</keyword>
<evidence type="ECO:0000259" key="7">
    <source>
        <dbReference type="PROSITE" id="PS50893"/>
    </source>
</evidence>
<evidence type="ECO:0000256" key="3">
    <source>
        <dbReference type="ARBA" id="ARBA00022741"/>
    </source>
</evidence>
<evidence type="ECO:0000256" key="6">
    <source>
        <dbReference type="ARBA" id="ARBA00023136"/>
    </source>
</evidence>
<dbReference type="PANTHER" id="PTHR43875">
    <property type="entry name" value="MALTODEXTRIN IMPORT ATP-BINDING PROTEIN MSMX"/>
    <property type="match status" value="1"/>
</dbReference>
<keyword evidence="6" id="KW-0472">Membrane</keyword>
<accession>A0A6L5YCE7</accession>
<dbReference type="PROSITE" id="PS50893">
    <property type="entry name" value="ABC_TRANSPORTER_2"/>
    <property type="match status" value="1"/>
</dbReference>
<protein>
    <submittedName>
        <fullName evidence="8">ABC transporter ATP-binding protein</fullName>
    </submittedName>
</protein>
<evidence type="ECO:0000256" key="1">
    <source>
        <dbReference type="ARBA" id="ARBA00022448"/>
    </source>
</evidence>
<keyword evidence="2" id="KW-1003">Cell membrane</keyword>
<keyword evidence="4 8" id="KW-0067">ATP-binding</keyword>
<dbReference type="Proteomes" id="UP000473699">
    <property type="component" value="Unassembled WGS sequence"/>
</dbReference>
<feature type="domain" description="ABC transporter" evidence="7">
    <location>
        <begin position="4"/>
        <end position="245"/>
    </location>
</feature>
<evidence type="ECO:0000313" key="9">
    <source>
        <dbReference type="Proteomes" id="UP000473699"/>
    </source>
</evidence>
<dbReference type="PANTHER" id="PTHR43875:SF15">
    <property type="entry name" value="TREHALOSE IMPORT ATP-BINDING PROTEIN SUGC"/>
    <property type="match status" value="1"/>
</dbReference>
<dbReference type="InterPro" id="IPR003593">
    <property type="entry name" value="AAA+_ATPase"/>
</dbReference>
<evidence type="ECO:0000256" key="4">
    <source>
        <dbReference type="ARBA" id="ARBA00022840"/>
    </source>
</evidence>
<keyword evidence="9" id="KW-1185">Reference proteome</keyword>
<evidence type="ECO:0000256" key="2">
    <source>
        <dbReference type="ARBA" id="ARBA00022475"/>
    </source>
</evidence>
<dbReference type="GO" id="GO:0015697">
    <property type="term" value="P:quaternary ammonium group transport"/>
    <property type="evidence" value="ECO:0007669"/>
    <property type="project" value="UniProtKB-ARBA"/>
</dbReference>
<dbReference type="AlphaFoldDB" id="A0A6L5YCE7"/>
<name>A0A6L5YCE7_9BACT</name>
<gene>
    <name evidence="8" type="ORF">FYJ74_07530</name>
</gene>
<dbReference type="SUPFAM" id="SSF52540">
    <property type="entry name" value="P-loop containing nucleoside triphosphate hydrolases"/>
    <property type="match status" value="1"/>
</dbReference>
<dbReference type="RefSeq" id="WP_154528968.1">
    <property type="nucleotide sequence ID" value="NZ_JAXDZJ010000031.1"/>
</dbReference>
<dbReference type="GO" id="GO:0016887">
    <property type="term" value="F:ATP hydrolysis activity"/>
    <property type="evidence" value="ECO:0007669"/>
    <property type="project" value="InterPro"/>
</dbReference>
<reference evidence="8 9" key="1">
    <citation type="submission" date="2019-08" db="EMBL/GenBank/DDBJ databases">
        <title>In-depth cultivation of the pig gut microbiome towards novel bacterial diversity and tailored functional studies.</title>
        <authorList>
            <person name="Wylensek D."/>
            <person name="Hitch T.C.A."/>
            <person name="Clavel T."/>
        </authorList>
    </citation>
    <scope>NUCLEOTIDE SEQUENCE [LARGE SCALE GENOMIC DNA]</scope>
    <source>
        <strain evidence="8 9">SM-530-WT-4B</strain>
    </source>
</reference>
<proteinExistence type="predicted"/>
<dbReference type="SUPFAM" id="SSF50331">
    <property type="entry name" value="MOP-like"/>
    <property type="match status" value="1"/>
</dbReference>
<dbReference type="SMART" id="SM00382">
    <property type="entry name" value="AAA"/>
    <property type="match status" value="1"/>
</dbReference>
<dbReference type="InterPro" id="IPR047641">
    <property type="entry name" value="ABC_transpr_MalK/UgpC-like"/>
</dbReference>
<evidence type="ECO:0000313" key="8">
    <source>
        <dbReference type="EMBL" id="MST55880.1"/>
    </source>
</evidence>
<evidence type="ECO:0000256" key="5">
    <source>
        <dbReference type="ARBA" id="ARBA00022967"/>
    </source>
</evidence>
<dbReference type="GO" id="GO:0005524">
    <property type="term" value="F:ATP binding"/>
    <property type="evidence" value="ECO:0007669"/>
    <property type="project" value="UniProtKB-KW"/>
</dbReference>
<comment type="caution">
    <text evidence="8">The sequence shown here is derived from an EMBL/GenBank/DDBJ whole genome shotgun (WGS) entry which is preliminary data.</text>
</comment>
<dbReference type="GO" id="GO:0055052">
    <property type="term" value="C:ATP-binding cassette (ABC) transporter complex, substrate-binding subunit-containing"/>
    <property type="evidence" value="ECO:0007669"/>
    <property type="project" value="TreeGrafter"/>
</dbReference>
<organism evidence="8 9">
    <name type="scientific">Pyramidobacter porci</name>
    <dbReference type="NCBI Taxonomy" id="2605789"/>
    <lineage>
        <taxon>Bacteria</taxon>
        <taxon>Thermotogati</taxon>
        <taxon>Synergistota</taxon>
        <taxon>Synergistia</taxon>
        <taxon>Synergistales</taxon>
        <taxon>Dethiosulfovibrionaceae</taxon>
        <taxon>Pyramidobacter</taxon>
    </lineage>
</organism>
<dbReference type="Gene3D" id="2.40.50.100">
    <property type="match status" value="1"/>
</dbReference>
<keyword evidence="1" id="KW-0813">Transport</keyword>